<keyword evidence="9" id="KW-1185">Reference proteome</keyword>
<dbReference type="Proteomes" id="UP000232883">
    <property type="component" value="Chromosome"/>
</dbReference>
<keyword evidence="2" id="KW-0805">Transcription regulation</keyword>
<dbReference type="AlphaFoldDB" id="A0A2K8Z7X3"/>
<dbReference type="InterPro" id="IPR014284">
    <property type="entry name" value="RNA_pol_sigma-70_dom"/>
</dbReference>
<evidence type="ECO:0000259" key="6">
    <source>
        <dbReference type="Pfam" id="PF04542"/>
    </source>
</evidence>
<dbReference type="RefSeq" id="WP_100992524.1">
    <property type="nucleotide sequence ID" value="NZ_CP025096.1"/>
</dbReference>
<dbReference type="Gene3D" id="1.10.10.10">
    <property type="entry name" value="Winged helix-like DNA-binding domain superfamily/Winged helix DNA-binding domain"/>
    <property type="match status" value="1"/>
</dbReference>
<proteinExistence type="inferred from homology"/>
<feature type="domain" description="RNA polymerase sigma factor 70 region 4 type 2" evidence="7">
    <location>
        <begin position="121"/>
        <end position="172"/>
    </location>
</feature>
<dbReference type="GO" id="GO:0016987">
    <property type="term" value="F:sigma factor activity"/>
    <property type="evidence" value="ECO:0007669"/>
    <property type="project" value="UniProtKB-KW"/>
</dbReference>
<evidence type="ECO:0000256" key="4">
    <source>
        <dbReference type="ARBA" id="ARBA00023125"/>
    </source>
</evidence>
<protein>
    <submittedName>
        <fullName evidence="8">RNA polymerase subunit sigma-24</fullName>
    </submittedName>
</protein>
<dbReference type="InterPro" id="IPR013325">
    <property type="entry name" value="RNA_pol_sigma_r2"/>
</dbReference>
<evidence type="ECO:0000256" key="5">
    <source>
        <dbReference type="ARBA" id="ARBA00023163"/>
    </source>
</evidence>
<evidence type="ECO:0000256" key="2">
    <source>
        <dbReference type="ARBA" id="ARBA00023015"/>
    </source>
</evidence>
<evidence type="ECO:0000256" key="3">
    <source>
        <dbReference type="ARBA" id="ARBA00023082"/>
    </source>
</evidence>
<dbReference type="PANTHER" id="PTHR43133:SF8">
    <property type="entry name" value="RNA POLYMERASE SIGMA FACTOR HI_1459-RELATED"/>
    <property type="match status" value="1"/>
</dbReference>
<dbReference type="OrthoDB" id="1027298at2"/>
<name>A0A2K8Z7X3_9BACT</name>
<organism evidence="8 9">
    <name type="scientific">Spirosoma pollinicola</name>
    <dbReference type="NCBI Taxonomy" id="2057025"/>
    <lineage>
        <taxon>Bacteria</taxon>
        <taxon>Pseudomonadati</taxon>
        <taxon>Bacteroidota</taxon>
        <taxon>Cytophagia</taxon>
        <taxon>Cytophagales</taxon>
        <taxon>Cytophagaceae</taxon>
        <taxon>Spirosoma</taxon>
    </lineage>
</organism>
<dbReference type="InterPro" id="IPR013324">
    <property type="entry name" value="RNA_pol_sigma_r3/r4-like"/>
</dbReference>
<dbReference type="InterPro" id="IPR039425">
    <property type="entry name" value="RNA_pol_sigma-70-like"/>
</dbReference>
<evidence type="ECO:0000313" key="9">
    <source>
        <dbReference type="Proteomes" id="UP000232883"/>
    </source>
</evidence>
<dbReference type="GO" id="GO:0006352">
    <property type="term" value="P:DNA-templated transcription initiation"/>
    <property type="evidence" value="ECO:0007669"/>
    <property type="project" value="InterPro"/>
</dbReference>
<accession>A0A2K8Z7X3</accession>
<evidence type="ECO:0000313" key="8">
    <source>
        <dbReference type="EMBL" id="AUD05973.1"/>
    </source>
</evidence>
<keyword evidence="5" id="KW-0804">Transcription</keyword>
<sequence>MKTKLNDEDLIRQQFATNPNACFEELYSRYVGKVYNRCLSMTKDSEKAQDYTHDIFIRTFDRLDRFQEKSTFSTWLYSISFNYCLDQIKVAKRLPMANLDVEEAYQFADPAEQEPLEERLQLLTQTLQQLSPMEASLLRLKYQQGLSIQQIAQQLGLQESAVKMRLKRTRQKAYQFYLTAEKR</sequence>
<dbReference type="NCBIfam" id="TIGR02937">
    <property type="entry name" value="sigma70-ECF"/>
    <property type="match status" value="1"/>
</dbReference>
<comment type="similarity">
    <text evidence="1">Belongs to the sigma-70 factor family. ECF subfamily.</text>
</comment>
<keyword evidence="4" id="KW-0238">DNA-binding</keyword>
<dbReference type="KEGG" id="spir:CWM47_31490"/>
<dbReference type="EMBL" id="CP025096">
    <property type="protein sequence ID" value="AUD05973.1"/>
    <property type="molecule type" value="Genomic_DNA"/>
</dbReference>
<keyword evidence="3" id="KW-0731">Sigma factor</keyword>
<dbReference type="Pfam" id="PF08281">
    <property type="entry name" value="Sigma70_r4_2"/>
    <property type="match status" value="1"/>
</dbReference>
<dbReference type="Pfam" id="PF04542">
    <property type="entry name" value="Sigma70_r2"/>
    <property type="match status" value="1"/>
</dbReference>
<gene>
    <name evidence="8" type="ORF">CWM47_31490</name>
</gene>
<dbReference type="InterPro" id="IPR036388">
    <property type="entry name" value="WH-like_DNA-bd_sf"/>
</dbReference>
<feature type="domain" description="RNA polymerase sigma-70 region 2" evidence="6">
    <location>
        <begin position="26"/>
        <end position="93"/>
    </location>
</feature>
<dbReference type="InterPro" id="IPR007627">
    <property type="entry name" value="RNA_pol_sigma70_r2"/>
</dbReference>
<dbReference type="SUPFAM" id="SSF88946">
    <property type="entry name" value="Sigma2 domain of RNA polymerase sigma factors"/>
    <property type="match status" value="1"/>
</dbReference>
<dbReference type="PANTHER" id="PTHR43133">
    <property type="entry name" value="RNA POLYMERASE ECF-TYPE SIGMA FACTO"/>
    <property type="match status" value="1"/>
</dbReference>
<dbReference type="GO" id="GO:0003677">
    <property type="term" value="F:DNA binding"/>
    <property type="evidence" value="ECO:0007669"/>
    <property type="project" value="UniProtKB-KW"/>
</dbReference>
<dbReference type="InterPro" id="IPR013249">
    <property type="entry name" value="RNA_pol_sigma70_r4_t2"/>
</dbReference>
<reference evidence="8 9" key="1">
    <citation type="submission" date="2017-11" db="EMBL/GenBank/DDBJ databases">
        <title>Taxonomic description and genome sequences of Spirosoma HA7 sp. nov., isolated from pollen microhabitat of Corylus avellana.</title>
        <authorList>
            <person name="Ambika Manirajan B."/>
            <person name="Suarez C."/>
            <person name="Ratering S."/>
            <person name="Geissler-Plaum R."/>
            <person name="Cardinale M."/>
            <person name="Sylvia S."/>
        </authorList>
    </citation>
    <scope>NUCLEOTIDE SEQUENCE [LARGE SCALE GENOMIC DNA]</scope>
    <source>
        <strain evidence="8 9">HA7</strain>
    </source>
</reference>
<dbReference type="Gene3D" id="1.10.1740.10">
    <property type="match status" value="1"/>
</dbReference>
<dbReference type="SUPFAM" id="SSF88659">
    <property type="entry name" value="Sigma3 and sigma4 domains of RNA polymerase sigma factors"/>
    <property type="match status" value="1"/>
</dbReference>
<evidence type="ECO:0000256" key="1">
    <source>
        <dbReference type="ARBA" id="ARBA00010641"/>
    </source>
</evidence>
<evidence type="ECO:0000259" key="7">
    <source>
        <dbReference type="Pfam" id="PF08281"/>
    </source>
</evidence>